<evidence type="ECO:0000256" key="1">
    <source>
        <dbReference type="SAM" id="Phobius"/>
    </source>
</evidence>
<dbReference type="AlphaFoldDB" id="A0A177C432"/>
<dbReference type="GeneID" id="28766716"/>
<keyword evidence="1" id="KW-0472">Membrane</keyword>
<proteinExistence type="predicted"/>
<dbReference type="Proteomes" id="UP000077069">
    <property type="component" value="Unassembled WGS sequence"/>
</dbReference>
<organism evidence="2 3">
    <name type="scientific">Paraphaeosphaeria sporulosa</name>
    <dbReference type="NCBI Taxonomy" id="1460663"/>
    <lineage>
        <taxon>Eukaryota</taxon>
        <taxon>Fungi</taxon>
        <taxon>Dikarya</taxon>
        <taxon>Ascomycota</taxon>
        <taxon>Pezizomycotina</taxon>
        <taxon>Dothideomycetes</taxon>
        <taxon>Pleosporomycetidae</taxon>
        <taxon>Pleosporales</taxon>
        <taxon>Massarineae</taxon>
        <taxon>Didymosphaeriaceae</taxon>
        <taxon>Paraphaeosphaeria</taxon>
    </lineage>
</organism>
<sequence>MMIYDADKPVKLGVLYGIVDITYLAPYLVAAAATALVYDFGREFVTITVLVLYGADLTLHPAEISGLHAEKFTARAKGSGHKVYALCAAMASVTSSSFAIPTTKPSNWKIC</sequence>
<dbReference type="RefSeq" id="XP_018032007.1">
    <property type="nucleotide sequence ID" value="XM_018183230.1"/>
</dbReference>
<keyword evidence="1" id="KW-1133">Transmembrane helix</keyword>
<evidence type="ECO:0000313" key="2">
    <source>
        <dbReference type="EMBL" id="OAG01642.1"/>
    </source>
</evidence>
<accession>A0A177C432</accession>
<name>A0A177C432_9PLEO</name>
<feature type="transmembrane region" description="Helical" evidence="1">
    <location>
        <begin position="12"/>
        <end position="38"/>
    </location>
</feature>
<dbReference type="EMBL" id="KV441557">
    <property type="protein sequence ID" value="OAG01642.1"/>
    <property type="molecule type" value="Genomic_DNA"/>
</dbReference>
<evidence type="ECO:0000313" key="3">
    <source>
        <dbReference type="Proteomes" id="UP000077069"/>
    </source>
</evidence>
<reference evidence="2 3" key="1">
    <citation type="submission" date="2016-05" db="EMBL/GenBank/DDBJ databases">
        <title>Comparative analysis of secretome profiles of manganese(II)-oxidizing ascomycete fungi.</title>
        <authorList>
            <consortium name="DOE Joint Genome Institute"/>
            <person name="Zeiner C.A."/>
            <person name="Purvine S.O."/>
            <person name="Zink E.M."/>
            <person name="Wu S."/>
            <person name="Pasa-Tolic L."/>
            <person name="Chaput D.L."/>
            <person name="Haridas S."/>
            <person name="Grigoriev I.V."/>
            <person name="Santelli C.M."/>
            <person name="Hansel C.M."/>
        </authorList>
    </citation>
    <scope>NUCLEOTIDE SEQUENCE [LARGE SCALE GENOMIC DNA]</scope>
    <source>
        <strain evidence="2 3">AP3s5-JAC2a</strain>
    </source>
</reference>
<gene>
    <name evidence="2" type="ORF">CC84DRAFT_1221128</name>
</gene>
<keyword evidence="1" id="KW-0812">Transmembrane</keyword>
<keyword evidence="3" id="KW-1185">Reference proteome</keyword>
<dbReference type="InParanoid" id="A0A177C432"/>
<protein>
    <submittedName>
        <fullName evidence="2">Uncharacterized protein</fullName>
    </submittedName>
</protein>